<feature type="transmembrane region" description="Helical" evidence="11">
    <location>
        <begin position="196"/>
        <end position="214"/>
    </location>
</feature>
<comment type="similarity">
    <text evidence="2 11 12">Belongs to the ATPase A chain family.</text>
</comment>
<comment type="subcellular location">
    <subcellularLocation>
        <location evidence="11 12">Cell membrane</location>
        <topology evidence="11 12">Multi-pass membrane protein</topology>
    </subcellularLocation>
    <subcellularLocation>
        <location evidence="1">Membrane</location>
        <topology evidence="1">Multi-pass membrane protein</topology>
    </subcellularLocation>
</comment>
<proteinExistence type="inferred from homology"/>
<evidence type="ECO:0000256" key="8">
    <source>
        <dbReference type="ARBA" id="ARBA00023065"/>
    </source>
</evidence>
<evidence type="ECO:0000313" key="14">
    <source>
        <dbReference type="EMBL" id="QID56932.1"/>
    </source>
</evidence>
<feature type="transmembrane region" description="Helical" evidence="11">
    <location>
        <begin position="265"/>
        <end position="288"/>
    </location>
</feature>
<keyword evidence="10 11" id="KW-0066">ATP synthesis</keyword>
<evidence type="ECO:0000256" key="3">
    <source>
        <dbReference type="ARBA" id="ARBA00022448"/>
    </source>
</evidence>
<accession>A0A6G6BY82</accession>
<evidence type="ECO:0000256" key="1">
    <source>
        <dbReference type="ARBA" id="ARBA00004141"/>
    </source>
</evidence>
<feature type="signal peptide" evidence="13">
    <location>
        <begin position="1"/>
        <end position="24"/>
    </location>
</feature>
<feature type="transmembrane region" description="Helical" evidence="11">
    <location>
        <begin position="328"/>
        <end position="347"/>
    </location>
</feature>
<evidence type="ECO:0000256" key="11">
    <source>
        <dbReference type="HAMAP-Rule" id="MF_01393"/>
    </source>
</evidence>
<organism evidence="14">
    <name type="scientific">Blattabacterium sp.</name>
    <name type="common">Opisthoplatia sp.</name>
    <dbReference type="NCBI Taxonomy" id="2712819"/>
    <lineage>
        <taxon>Bacteria</taxon>
        <taxon>Pseudomonadati</taxon>
        <taxon>Bacteroidota</taxon>
        <taxon>Flavobacteriia</taxon>
        <taxon>Flavobacteriales</taxon>
        <taxon>Blattabacteriaceae</taxon>
        <taxon>Blattabacterium</taxon>
    </lineage>
</organism>
<evidence type="ECO:0000256" key="12">
    <source>
        <dbReference type="RuleBase" id="RU000483"/>
    </source>
</evidence>
<dbReference type="InterPro" id="IPR045083">
    <property type="entry name" value="ATP_synth_F0_asu_bact/mt"/>
</dbReference>
<dbReference type="PRINTS" id="PR00123">
    <property type="entry name" value="ATPASEA"/>
</dbReference>
<dbReference type="NCBIfam" id="TIGR01131">
    <property type="entry name" value="ATP_synt_6_or_A"/>
    <property type="match status" value="1"/>
</dbReference>
<name>A0A6G6BY82_9FLAO</name>
<evidence type="ECO:0000256" key="7">
    <source>
        <dbReference type="ARBA" id="ARBA00022989"/>
    </source>
</evidence>
<evidence type="ECO:0000256" key="13">
    <source>
        <dbReference type="SAM" id="SignalP"/>
    </source>
</evidence>
<evidence type="ECO:0000256" key="5">
    <source>
        <dbReference type="ARBA" id="ARBA00022692"/>
    </source>
</evidence>
<keyword evidence="13" id="KW-0732">Signal</keyword>
<feature type="transmembrane region" description="Helical" evidence="11">
    <location>
        <begin position="135"/>
        <end position="154"/>
    </location>
</feature>
<keyword evidence="5 11" id="KW-0812">Transmembrane</keyword>
<dbReference type="Pfam" id="PF00119">
    <property type="entry name" value="ATP-synt_A"/>
    <property type="match status" value="1"/>
</dbReference>
<feature type="transmembrane region" description="Helical" evidence="11">
    <location>
        <begin position="295"/>
        <end position="322"/>
    </location>
</feature>
<evidence type="ECO:0000256" key="6">
    <source>
        <dbReference type="ARBA" id="ARBA00022781"/>
    </source>
</evidence>
<keyword evidence="9 11" id="KW-0472">Membrane</keyword>
<dbReference type="EMBL" id="MN042952">
    <property type="protein sequence ID" value="QID56932.1"/>
    <property type="molecule type" value="Genomic_DNA"/>
</dbReference>
<dbReference type="CDD" id="cd00310">
    <property type="entry name" value="ATP-synt_Fo_a_6"/>
    <property type="match status" value="1"/>
</dbReference>
<evidence type="ECO:0000256" key="2">
    <source>
        <dbReference type="ARBA" id="ARBA00006810"/>
    </source>
</evidence>
<dbReference type="InterPro" id="IPR035908">
    <property type="entry name" value="F0_ATP_A_sf"/>
</dbReference>
<keyword evidence="8 11" id="KW-0406">Ion transport</keyword>
<evidence type="ECO:0000256" key="10">
    <source>
        <dbReference type="ARBA" id="ARBA00023310"/>
    </source>
</evidence>
<gene>
    <name evidence="11" type="primary">atpB</name>
</gene>
<dbReference type="GO" id="GO:0046933">
    <property type="term" value="F:proton-transporting ATP synthase activity, rotational mechanism"/>
    <property type="evidence" value="ECO:0007669"/>
    <property type="project" value="UniProtKB-UniRule"/>
</dbReference>
<reference evidence="14" key="1">
    <citation type="journal article" date="2020" name="Biol. Lett.">
        <title>Evolutionary rates are correlated between cockroach symbionts and mitochondrial genomes.</title>
        <authorList>
            <person name="Arab D.A."/>
            <person name="Bourguignon T."/>
            <person name="Wang Z."/>
            <person name="Ho S.Y.W."/>
            <person name="Lo N."/>
        </authorList>
    </citation>
    <scope>NUCLEOTIDE SEQUENCE</scope>
    <source>
        <strain evidence="14">DHOG3929</strain>
    </source>
</reference>
<dbReference type="GO" id="GO:0045259">
    <property type="term" value="C:proton-transporting ATP synthase complex"/>
    <property type="evidence" value="ECO:0007669"/>
    <property type="project" value="UniProtKB-KW"/>
</dbReference>
<evidence type="ECO:0000256" key="9">
    <source>
        <dbReference type="ARBA" id="ARBA00023136"/>
    </source>
</evidence>
<dbReference type="GO" id="GO:0005886">
    <property type="term" value="C:plasma membrane"/>
    <property type="evidence" value="ECO:0007669"/>
    <property type="project" value="UniProtKB-SubCell"/>
</dbReference>
<dbReference type="PANTHER" id="PTHR11410:SF0">
    <property type="entry name" value="ATP SYNTHASE SUBUNIT A"/>
    <property type="match status" value="1"/>
</dbReference>
<keyword evidence="7 11" id="KW-1133">Transmembrane helix</keyword>
<feature type="transmembrane region" description="Helical" evidence="11">
    <location>
        <begin position="226"/>
        <end position="245"/>
    </location>
</feature>
<comment type="function">
    <text evidence="11 12">Key component of the proton channel; it plays a direct role in the translocation of protons across the membrane.</text>
</comment>
<dbReference type="AlphaFoldDB" id="A0A6G6BY82"/>
<dbReference type="InterPro" id="IPR000568">
    <property type="entry name" value="ATP_synth_F0_asu"/>
</dbReference>
<dbReference type="PANTHER" id="PTHR11410">
    <property type="entry name" value="ATP SYNTHASE SUBUNIT A"/>
    <property type="match status" value="1"/>
</dbReference>
<keyword evidence="3 11" id="KW-0813">Transport</keyword>
<feature type="chain" id="PRO_5026075409" description="ATP synthase subunit a" evidence="13">
    <location>
        <begin position="25"/>
        <end position="362"/>
    </location>
</feature>
<dbReference type="Gene3D" id="1.20.120.220">
    <property type="entry name" value="ATP synthase, F0 complex, subunit A"/>
    <property type="match status" value="1"/>
</dbReference>
<dbReference type="HAMAP" id="MF_01393">
    <property type="entry name" value="ATP_synth_a_bact"/>
    <property type="match status" value="1"/>
</dbReference>
<feature type="transmembrane region" description="Helical" evidence="11">
    <location>
        <begin position="166"/>
        <end position="184"/>
    </location>
</feature>
<keyword evidence="11" id="KW-1003">Cell membrane</keyword>
<protein>
    <recommendedName>
        <fullName evidence="11 12">ATP synthase subunit a</fullName>
    </recommendedName>
    <alternativeName>
        <fullName evidence="11">ATP synthase F0 sector subunit a</fullName>
    </alternativeName>
    <alternativeName>
        <fullName evidence="11">F-ATPase subunit 6</fullName>
    </alternativeName>
</protein>
<sequence length="362" mass="41846">MISKKIIYLLFFFLFLFFESSASNSNQNQKKNEKNENKNQENIANIILDHVSDSHEWHVAGTHNRGIIFSLPVILWNNGLEIFSSSTFSSHNVVKGKYGYYKMFRGKIYKTNYLGLLYINPKGIPKNDKPWDFSVTKNVVSIFISSFLLSYIFIRMKRSYTNYQTKWSLGIFLEFLILFIRDEIAIPNIGNKKYKIFFPFLLTSFFFILINNLLGLIPGFSNVTGNINITLMLAVMTFIVSNTNANLSYWKHIFWMPGIPMGIRLLLAPIEFIGIFIRPLTLCIRLFANITAGHIIILSFICLIFIFKSFFIAGFSIIFGFFISMLEIMVAFLQAFIFTTLSALLIGMSVKNYDHDHDNETH</sequence>
<keyword evidence="6 11" id="KW-0375">Hydrogen ion transport</keyword>
<dbReference type="SUPFAM" id="SSF81336">
    <property type="entry name" value="F1F0 ATP synthase subunit A"/>
    <property type="match status" value="1"/>
</dbReference>
<keyword evidence="4 11" id="KW-0138">CF(0)</keyword>
<evidence type="ECO:0000256" key="4">
    <source>
        <dbReference type="ARBA" id="ARBA00022547"/>
    </source>
</evidence>